<feature type="domain" description="Enoyl reductase (ER)" evidence="1">
    <location>
        <begin position="17"/>
        <end position="345"/>
    </location>
</feature>
<comment type="caution">
    <text evidence="2">The sequence shown here is derived from an EMBL/GenBank/DDBJ whole genome shotgun (WGS) entry which is preliminary data.</text>
</comment>
<dbReference type="CDD" id="cd08273">
    <property type="entry name" value="MDR8"/>
    <property type="match status" value="1"/>
</dbReference>
<dbReference type="SUPFAM" id="SSF50129">
    <property type="entry name" value="GroES-like"/>
    <property type="match status" value="1"/>
</dbReference>
<dbReference type="PANTHER" id="PTHR43677">
    <property type="entry name" value="SHORT-CHAIN DEHYDROGENASE/REDUCTASE"/>
    <property type="match status" value="1"/>
</dbReference>
<proteinExistence type="predicted"/>
<sequence>MAEERTIDQLSEVVLPGIVEPDALRLSRRAVPMPGPGQVLVRVEATGVSFAELAMRRGRYYDQPSFPFVPGYDLVGVVAGLGAGVDPALTGRRVAALTKIGGWTTHALVDAADLVAVPDGVDPVAAETVVVNGITAWQMLHRKARIRRGHTILVHGANGGVGSTLAQLASAVGVRVIGTASARHHDVLRALGIDPVDYRTEDVPARVRELAPDGVDAVFDNVGGRNLTDAWHLLRRGGTLVSYGAASTLDGSGSAFLPMIKILARMWWWNAAPNGRHAYLYNLWAGRKLTRRSFTARLRTDLTAVYELVASGRLVPQVAATLPLSRTAEAMKLAESRTAVGKVVLIP</sequence>
<dbReference type="Proteomes" id="UP001156398">
    <property type="component" value="Unassembled WGS sequence"/>
</dbReference>
<dbReference type="Gene3D" id="3.90.180.10">
    <property type="entry name" value="Medium-chain alcohol dehydrogenases, catalytic domain"/>
    <property type="match status" value="1"/>
</dbReference>
<dbReference type="InterPro" id="IPR013154">
    <property type="entry name" value="ADH-like_N"/>
</dbReference>
<dbReference type="Gene3D" id="3.40.50.720">
    <property type="entry name" value="NAD(P)-binding Rossmann-like Domain"/>
    <property type="match status" value="1"/>
</dbReference>
<reference evidence="2 3" key="1">
    <citation type="submission" date="2023-05" db="EMBL/GenBank/DDBJ databases">
        <title>Streptantibioticus silvisoli sp. nov., acidotolerant actinomycetes 1 from pine litter.</title>
        <authorList>
            <person name="Swiecimska M."/>
            <person name="Golinska P."/>
            <person name="Sangal V."/>
            <person name="Wachnowicz B."/>
            <person name="Goodfellow M."/>
        </authorList>
    </citation>
    <scope>NUCLEOTIDE SEQUENCE [LARGE SCALE GENOMIC DNA]</scope>
    <source>
        <strain evidence="2 3">SL54</strain>
    </source>
</reference>
<dbReference type="InterPro" id="IPR011032">
    <property type="entry name" value="GroES-like_sf"/>
</dbReference>
<dbReference type="RefSeq" id="WP_271324934.1">
    <property type="nucleotide sequence ID" value="NZ_JAAGKO020000029.1"/>
</dbReference>
<dbReference type="InterPro" id="IPR020843">
    <property type="entry name" value="ER"/>
</dbReference>
<dbReference type="InterPro" id="IPR036291">
    <property type="entry name" value="NAD(P)-bd_dom_sf"/>
</dbReference>
<accession>A0ABT6W2L8</accession>
<dbReference type="SMART" id="SM00829">
    <property type="entry name" value="PKS_ER"/>
    <property type="match status" value="1"/>
</dbReference>
<gene>
    <name evidence="2" type="ORF">POF43_020060</name>
</gene>
<protein>
    <submittedName>
        <fullName evidence="2">Medium chain dehydrogenase/reductase family protein</fullName>
    </submittedName>
</protein>
<dbReference type="EMBL" id="JAAGKO020000029">
    <property type="protein sequence ID" value="MDI5964988.1"/>
    <property type="molecule type" value="Genomic_DNA"/>
</dbReference>
<evidence type="ECO:0000313" key="2">
    <source>
        <dbReference type="EMBL" id="MDI5964988.1"/>
    </source>
</evidence>
<organism evidence="2 3">
    <name type="scientific">Streptantibioticus silvisoli</name>
    <dbReference type="NCBI Taxonomy" id="2705255"/>
    <lineage>
        <taxon>Bacteria</taxon>
        <taxon>Bacillati</taxon>
        <taxon>Actinomycetota</taxon>
        <taxon>Actinomycetes</taxon>
        <taxon>Kitasatosporales</taxon>
        <taxon>Streptomycetaceae</taxon>
        <taxon>Streptantibioticus</taxon>
    </lineage>
</organism>
<dbReference type="Pfam" id="PF08240">
    <property type="entry name" value="ADH_N"/>
    <property type="match status" value="1"/>
</dbReference>
<dbReference type="PANTHER" id="PTHR43677:SF4">
    <property type="entry name" value="QUINONE OXIDOREDUCTASE-LIKE PROTEIN 2"/>
    <property type="match status" value="1"/>
</dbReference>
<name>A0ABT6W2L8_9ACTN</name>
<keyword evidence="3" id="KW-1185">Reference proteome</keyword>
<dbReference type="InterPro" id="IPR051397">
    <property type="entry name" value="Zn-ADH-like_protein"/>
</dbReference>
<dbReference type="SUPFAM" id="SSF51735">
    <property type="entry name" value="NAD(P)-binding Rossmann-fold domains"/>
    <property type="match status" value="1"/>
</dbReference>
<evidence type="ECO:0000259" key="1">
    <source>
        <dbReference type="SMART" id="SM00829"/>
    </source>
</evidence>
<evidence type="ECO:0000313" key="3">
    <source>
        <dbReference type="Proteomes" id="UP001156398"/>
    </source>
</evidence>
<dbReference type="Pfam" id="PF13602">
    <property type="entry name" value="ADH_zinc_N_2"/>
    <property type="match status" value="1"/>
</dbReference>